<reference evidence="1 2" key="3">
    <citation type="journal article" date="2013" name="Rice">
        <title>Improvement of the Oryza sativa Nipponbare reference genome using next generation sequence and optical map data.</title>
        <authorList>
            <person name="Kawahara Y."/>
            <person name="de la Bastide M."/>
            <person name="Hamilton J.P."/>
            <person name="Kanamori H."/>
            <person name="McCombie W.R."/>
            <person name="Ouyang S."/>
            <person name="Schwartz D.C."/>
            <person name="Tanaka T."/>
            <person name="Wu J."/>
            <person name="Zhou S."/>
            <person name="Childs K.L."/>
            <person name="Davidson R.M."/>
            <person name="Lin H."/>
            <person name="Quesada-Ocampo L."/>
            <person name="Vaillancourt B."/>
            <person name="Sakai H."/>
            <person name="Lee S.S."/>
            <person name="Kim J."/>
            <person name="Numa H."/>
            <person name="Itoh T."/>
            <person name="Buell C.R."/>
            <person name="Matsumoto T."/>
        </authorList>
    </citation>
    <scope>NUCLEOTIDE SEQUENCE [LARGE SCALE GENOMIC DNA]</scope>
    <source>
        <strain evidence="2">cv. Nipponbare</strain>
    </source>
</reference>
<dbReference type="AlphaFoldDB" id="A0A0P0WJY5"/>
<gene>
    <name evidence="1" type="ordered locus">Os05g0252250</name>
    <name evidence="1" type="ORF">OSNPB_050252250</name>
</gene>
<proteinExistence type="predicted"/>
<feature type="non-terminal residue" evidence="1">
    <location>
        <position position="1"/>
    </location>
</feature>
<accession>A0A0P0WJY5</accession>
<sequence length="95" mass="9633">GGLHGGLPVGALGGGVGEADAQQVAVLEADEQPRPLAEVAEHGVPDHLDVAAAPGAQRGVVGVDAEHEAVVAVDAPLAHPRRAREQVGRRLRFST</sequence>
<keyword evidence="2" id="KW-1185">Reference proteome</keyword>
<dbReference type="Gramene" id="Os05t0252250-00">
    <property type="protein sequence ID" value="Os05t0252250-00"/>
    <property type="gene ID" value="Os05g0252250"/>
</dbReference>
<dbReference type="Proteomes" id="UP000059680">
    <property type="component" value="Chromosome 5"/>
</dbReference>
<reference evidence="2" key="1">
    <citation type="journal article" date="2005" name="Nature">
        <title>The map-based sequence of the rice genome.</title>
        <authorList>
            <consortium name="International rice genome sequencing project (IRGSP)"/>
            <person name="Matsumoto T."/>
            <person name="Wu J."/>
            <person name="Kanamori H."/>
            <person name="Katayose Y."/>
            <person name="Fujisawa M."/>
            <person name="Namiki N."/>
            <person name="Mizuno H."/>
            <person name="Yamamoto K."/>
            <person name="Antonio B.A."/>
            <person name="Baba T."/>
            <person name="Sakata K."/>
            <person name="Nagamura Y."/>
            <person name="Aoki H."/>
            <person name="Arikawa K."/>
            <person name="Arita K."/>
            <person name="Bito T."/>
            <person name="Chiden Y."/>
            <person name="Fujitsuka N."/>
            <person name="Fukunaka R."/>
            <person name="Hamada M."/>
            <person name="Harada C."/>
            <person name="Hayashi A."/>
            <person name="Hijishita S."/>
            <person name="Honda M."/>
            <person name="Hosokawa S."/>
            <person name="Ichikawa Y."/>
            <person name="Idonuma A."/>
            <person name="Iijima M."/>
            <person name="Ikeda M."/>
            <person name="Ikeno M."/>
            <person name="Ito K."/>
            <person name="Ito S."/>
            <person name="Ito T."/>
            <person name="Ito Y."/>
            <person name="Ito Y."/>
            <person name="Iwabuchi A."/>
            <person name="Kamiya K."/>
            <person name="Karasawa W."/>
            <person name="Kurita K."/>
            <person name="Katagiri S."/>
            <person name="Kikuta A."/>
            <person name="Kobayashi H."/>
            <person name="Kobayashi N."/>
            <person name="Machita K."/>
            <person name="Maehara T."/>
            <person name="Masukawa M."/>
            <person name="Mizubayashi T."/>
            <person name="Mukai Y."/>
            <person name="Nagasaki H."/>
            <person name="Nagata Y."/>
            <person name="Naito S."/>
            <person name="Nakashima M."/>
            <person name="Nakama Y."/>
            <person name="Nakamichi Y."/>
            <person name="Nakamura M."/>
            <person name="Meguro A."/>
            <person name="Negishi M."/>
            <person name="Ohta I."/>
            <person name="Ohta T."/>
            <person name="Okamoto M."/>
            <person name="Ono N."/>
            <person name="Saji S."/>
            <person name="Sakaguchi M."/>
            <person name="Sakai K."/>
            <person name="Shibata M."/>
            <person name="Shimokawa T."/>
            <person name="Song J."/>
            <person name="Takazaki Y."/>
            <person name="Terasawa K."/>
            <person name="Tsugane M."/>
            <person name="Tsuji K."/>
            <person name="Ueda S."/>
            <person name="Waki K."/>
            <person name="Yamagata H."/>
            <person name="Yamamoto M."/>
            <person name="Yamamoto S."/>
            <person name="Yamane H."/>
            <person name="Yoshiki S."/>
            <person name="Yoshihara R."/>
            <person name="Yukawa K."/>
            <person name="Zhong H."/>
            <person name="Yano M."/>
            <person name="Yuan Q."/>
            <person name="Ouyang S."/>
            <person name="Liu J."/>
            <person name="Jones K.M."/>
            <person name="Gansberger K."/>
            <person name="Moffat K."/>
            <person name="Hill J."/>
            <person name="Bera J."/>
            <person name="Fadrosh D."/>
            <person name="Jin S."/>
            <person name="Johri S."/>
            <person name="Kim M."/>
            <person name="Overton L."/>
            <person name="Reardon M."/>
            <person name="Tsitrin T."/>
            <person name="Vuong H."/>
            <person name="Weaver B."/>
            <person name="Ciecko A."/>
            <person name="Tallon L."/>
            <person name="Jackson J."/>
            <person name="Pai G."/>
            <person name="Aken S.V."/>
            <person name="Utterback T."/>
            <person name="Reidmuller S."/>
            <person name="Feldblyum T."/>
            <person name="Hsiao J."/>
            <person name="Zismann V."/>
            <person name="Iobst S."/>
            <person name="de Vazeille A.R."/>
            <person name="Buell C.R."/>
            <person name="Ying K."/>
            <person name="Li Y."/>
            <person name="Lu T."/>
            <person name="Huang Y."/>
            <person name="Zhao Q."/>
            <person name="Feng Q."/>
            <person name="Zhang L."/>
            <person name="Zhu J."/>
            <person name="Weng Q."/>
            <person name="Mu J."/>
            <person name="Lu Y."/>
            <person name="Fan D."/>
            <person name="Liu Y."/>
            <person name="Guan J."/>
            <person name="Zhang Y."/>
            <person name="Yu S."/>
            <person name="Liu X."/>
            <person name="Zhang Y."/>
            <person name="Hong G."/>
            <person name="Han B."/>
            <person name="Choisne N."/>
            <person name="Demange N."/>
            <person name="Orjeda G."/>
            <person name="Samain S."/>
            <person name="Cattolico L."/>
            <person name="Pelletier E."/>
            <person name="Couloux A."/>
            <person name="Segurens B."/>
            <person name="Wincker P."/>
            <person name="D'Hont A."/>
            <person name="Scarpelli C."/>
            <person name="Weissenbach J."/>
            <person name="Salanoubat M."/>
            <person name="Quetier F."/>
            <person name="Yu Y."/>
            <person name="Kim H.R."/>
            <person name="Rambo T."/>
            <person name="Currie J."/>
            <person name="Collura K."/>
            <person name="Luo M."/>
            <person name="Yang T."/>
            <person name="Ammiraju J.S.S."/>
            <person name="Engler F."/>
            <person name="Soderlund C."/>
            <person name="Wing R.A."/>
            <person name="Palmer L.E."/>
            <person name="de la Bastide M."/>
            <person name="Spiegel L."/>
            <person name="Nascimento L."/>
            <person name="Zutavern T."/>
            <person name="O'Shaughnessy A."/>
            <person name="Dike S."/>
            <person name="Dedhia N."/>
            <person name="Preston R."/>
            <person name="Balija V."/>
            <person name="McCombie W.R."/>
            <person name="Chow T."/>
            <person name="Chen H."/>
            <person name="Chung M."/>
            <person name="Chen C."/>
            <person name="Shaw J."/>
            <person name="Wu H."/>
            <person name="Hsiao K."/>
            <person name="Chao Y."/>
            <person name="Chu M."/>
            <person name="Cheng C."/>
            <person name="Hour A."/>
            <person name="Lee P."/>
            <person name="Lin S."/>
            <person name="Lin Y."/>
            <person name="Liou J."/>
            <person name="Liu S."/>
            <person name="Hsing Y."/>
            <person name="Raghuvanshi S."/>
            <person name="Mohanty A."/>
            <person name="Bharti A.K."/>
            <person name="Gaur A."/>
            <person name="Gupta V."/>
            <person name="Kumar D."/>
            <person name="Ravi V."/>
            <person name="Vij S."/>
            <person name="Kapur A."/>
            <person name="Khurana P."/>
            <person name="Khurana P."/>
            <person name="Khurana J.P."/>
            <person name="Tyagi A.K."/>
            <person name="Gaikwad K."/>
            <person name="Singh A."/>
            <person name="Dalal V."/>
            <person name="Srivastava S."/>
            <person name="Dixit A."/>
            <person name="Pal A.K."/>
            <person name="Ghazi I.A."/>
            <person name="Yadav M."/>
            <person name="Pandit A."/>
            <person name="Bhargava A."/>
            <person name="Sureshbabu K."/>
            <person name="Batra K."/>
            <person name="Sharma T.R."/>
            <person name="Mohapatra T."/>
            <person name="Singh N.K."/>
            <person name="Messing J."/>
            <person name="Nelson A.B."/>
            <person name="Fuks G."/>
            <person name="Kavchok S."/>
            <person name="Keizer G."/>
            <person name="Linton E."/>
            <person name="Llaca V."/>
            <person name="Song R."/>
            <person name="Tanyolac B."/>
            <person name="Young S."/>
            <person name="Ho-Il K."/>
            <person name="Hahn J.H."/>
            <person name="Sangsakoo G."/>
            <person name="Vanavichit A."/>
            <person name="de Mattos Luiz.A.T."/>
            <person name="Zimmer P.D."/>
            <person name="Malone G."/>
            <person name="Dellagostin O."/>
            <person name="de Oliveira A.C."/>
            <person name="Bevan M."/>
            <person name="Bancroft I."/>
            <person name="Minx P."/>
            <person name="Cordum H."/>
            <person name="Wilson R."/>
            <person name="Cheng Z."/>
            <person name="Jin W."/>
            <person name="Jiang J."/>
            <person name="Leong S.A."/>
            <person name="Iwama H."/>
            <person name="Gojobori T."/>
            <person name="Itoh T."/>
            <person name="Niimura Y."/>
            <person name="Fujii Y."/>
            <person name="Habara T."/>
            <person name="Sakai H."/>
            <person name="Sato Y."/>
            <person name="Wilson G."/>
            <person name="Kumar K."/>
            <person name="McCouch S."/>
            <person name="Juretic N."/>
            <person name="Hoen D."/>
            <person name="Wright S."/>
            <person name="Bruskiewich R."/>
            <person name="Bureau T."/>
            <person name="Miyao A."/>
            <person name="Hirochika H."/>
            <person name="Nishikawa T."/>
            <person name="Kadowaki K."/>
            <person name="Sugiura M."/>
            <person name="Burr B."/>
            <person name="Sasaki T."/>
        </authorList>
    </citation>
    <scope>NUCLEOTIDE SEQUENCE [LARGE SCALE GENOMIC DNA]</scope>
    <source>
        <strain evidence="2">cv. Nipponbare</strain>
    </source>
</reference>
<reference evidence="1 2" key="2">
    <citation type="journal article" date="2013" name="Plant Cell Physiol.">
        <title>Rice Annotation Project Database (RAP-DB): an integrative and interactive database for rice genomics.</title>
        <authorList>
            <person name="Sakai H."/>
            <person name="Lee S.S."/>
            <person name="Tanaka T."/>
            <person name="Numa H."/>
            <person name="Kim J."/>
            <person name="Kawahara Y."/>
            <person name="Wakimoto H."/>
            <person name="Yang C.C."/>
            <person name="Iwamoto M."/>
            <person name="Abe T."/>
            <person name="Yamada Y."/>
            <person name="Muto A."/>
            <person name="Inokuchi H."/>
            <person name="Ikemura T."/>
            <person name="Matsumoto T."/>
            <person name="Sasaki T."/>
            <person name="Itoh T."/>
        </authorList>
    </citation>
    <scope>NUCLEOTIDE SEQUENCE [LARGE SCALE GENOMIC DNA]</scope>
    <source>
        <strain evidence="2">cv. Nipponbare</strain>
    </source>
</reference>
<dbReference type="EMBL" id="AP014961">
    <property type="protein sequence ID" value="BAS93035.1"/>
    <property type="molecule type" value="Genomic_DNA"/>
</dbReference>
<dbReference type="InParanoid" id="A0A0P0WJY5"/>
<name>A0A0P0WJY5_ORYSJ</name>
<organism evidence="1 2">
    <name type="scientific">Oryza sativa subsp. japonica</name>
    <name type="common">Rice</name>
    <dbReference type="NCBI Taxonomy" id="39947"/>
    <lineage>
        <taxon>Eukaryota</taxon>
        <taxon>Viridiplantae</taxon>
        <taxon>Streptophyta</taxon>
        <taxon>Embryophyta</taxon>
        <taxon>Tracheophyta</taxon>
        <taxon>Spermatophyta</taxon>
        <taxon>Magnoliopsida</taxon>
        <taxon>Liliopsida</taxon>
        <taxon>Poales</taxon>
        <taxon>Poaceae</taxon>
        <taxon>BOP clade</taxon>
        <taxon>Oryzoideae</taxon>
        <taxon>Oryzeae</taxon>
        <taxon>Oryzinae</taxon>
        <taxon>Oryza</taxon>
        <taxon>Oryza sativa</taxon>
    </lineage>
</organism>
<evidence type="ECO:0000313" key="2">
    <source>
        <dbReference type="Proteomes" id="UP000059680"/>
    </source>
</evidence>
<protein>
    <submittedName>
        <fullName evidence="1">Os05g0252250 protein</fullName>
    </submittedName>
</protein>
<evidence type="ECO:0000313" key="1">
    <source>
        <dbReference type="EMBL" id="BAS93035.1"/>
    </source>
</evidence>
<dbReference type="PaxDb" id="39947-A0A0P0WJY5"/>